<dbReference type="UniPathway" id="UPA00059">
    <property type="reaction ID" value="UER00105"/>
</dbReference>
<dbReference type="OrthoDB" id="9804077at2"/>
<feature type="binding site" evidence="5">
    <location>
        <position position="41"/>
    </location>
    <ligand>
        <name>dimethylallyl diphosphate</name>
        <dbReference type="ChEBI" id="CHEBI:57623"/>
    </ligand>
</feature>
<keyword evidence="4 5" id="KW-0411">Iron-sulfur</keyword>
<comment type="similarity">
    <text evidence="5">Belongs to the IspH family.</text>
</comment>
<feature type="binding site" evidence="5">
    <location>
        <position position="95"/>
    </location>
    <ligand>
        <name>[4Fe-4S] cluster</name>
        <dbReference type="ChEBI" id="CHEBI:49883"/>
    </ligand>
</feature>
<feature type="binding site" evidence="5">
    <location>
        <position position="220"/>
    </location>
    <ligand>
        <name>(2E)-4-hydroxy-3-methylbut-2-enyl diphosphate</name>
        <dbReference type="ChEBI" id="CHEBI:128753"/>
    </ligand>
</feature>
<comment type="function">
    <text evidence="5">Catalyzes the conversion of 1-hydroxy-2-methyl-2-(E)-butenyl 4-diphosphate (HMBPP) into a mixture of isopentenyl diphosphate (IPP) and dimethylallyl diphosphate (DMAPP). Acts in the terminal step of the DOXP/MEP pathway for isoprenoid precursor biosynthesis.</text>
</comment>
<name>A0A2X3MMI1_9BACT</name>
<feature type="binding site" evidence="5">
    <location>
        <position position="192"/>
    </location>
    <ligand>
        <name>[4Fe-4S] cluster</name>
        <dbReference type="ChEBI" id="CHEBI:49883"/>
    </ligand>
</feature>
<keyword evidence="1 5" id="KW-0004">4Fe-4S</keyword>
<feature type="binding site" evidence="5">
    <location>
        <position position="220"/>
    </location>
    <ligand>
        <name>dimethylallyl diphosphate</name>
        <dbReference type="ChEBI" id="CHEBI:57623"/>
    </ligand>
</feature>
<comment type="caution">
    <text evidence="5">Lacks conserved residue(s) required for the propagation of feature annotation.</text>
</comment>
<feature type="binding site" evidence="5">
    <location>
        <position position="41"/>
    </location>
    <ligand>
        <name>(2E)-4-hydroxy-3-methylbut-2-enyl diphosphate</name>
        <dbReference type="ChEBI" id="CHEBI:128753"/>
    </ligand>
</feature>
<organism evidence="6 7">
    <name type="scientific">Candidatus Bipolaricaulis anaerobius</name>
    <dbReference type="NCBI Taxonomy" id="2026885"/>
    <lineage>
        <taxon>Bacteria</taxon>
        <taxon>Candidatus Bipolaricaulota</taxon>
        <taxon>Candidatus Bipolaricaulia</taxon>
        <taxon>Candidatus Bipolaricaulales</taxon>
        <taxon>Candidatus Bipolaricaulaceae</taxon>
        <taxon>Candidatus Bipolaricaulis</taxon>
    </lineage>
</organism>
<comment type="catalytic activity">
    <reaction evidence="5">
        <text>isopentenyl diphosphate + 2 oxidized [2Fe-2S]-[ferredoxin] + H2O = (2E)-4-hydroxy-3-methylbut-2-enyl diphosphate + 2 reduced [2Fe-2S]-[ferredoxin] + 2 H(+)</text>
        <dbReference type="Rhea" id="RHEA:24488"/>
        <dbReference type="Rhea" id="RHEA-COMP:10000"/>
        <dbReference type="Rhea" id="RHEA-COMP:10001"/>
        <dbReference type="ChEBI" id="CHEBI:15377"/>
        <dbReference type="ChEBI" id="CHEBI:15378"/>
        <dbReference type="ChEBI" id="CHEBI:33737"/>
        <dbReference type="ChEBI" id="CHEBI:33738"/>
        <dbReference type="ChEBI" id="CHEBI:128753"/>
        <dbReference type="ChEBI" id="CHEBI:128769"/>
        <dbReference type="EC" id="1.17.7.4"/>
    </reaction>
</comment>
<evidence type="ECO:0000256" key="2">
    <source>
        <dbReference type="ARBA" id="ARBA00022723"/>
    </source>
</evidence>
<dbReference type="UniPathway" id="UPA00056">
    <property type="reaction ID" value="UER00097"/>
</dbReference>
<feature type="binding site" evidence="5">
    <location>
        <position position="220"/>
    </location>
    <ligand>
        <name>isopentenyl diphosphate</name>
        <dbReference type="ChEBI" id="CHEBI:128769"/>
    </ligand>
</feature>
<feature type="binding site" evidence="5">
    <location>
        <position position="73"/>
    </location>
    <ligand>
        <name>dimethylallyl diphosphate</name>
        <dbReference type="ChEBI" id="CHEBI:57623"/>
    </ligand>
</feature>
<dbReference type="EMBL" id="LS483254">
    <property type="protein sequence ID" value="SQD93164.1"/>
    <property type="molecule type" value="Genomic_DNA"/>
</dbReference>
<evidence type="ECO:0000313" key="6">
    <source>
        <dbReference type="EMBL" id="SQD93164.1"/>
    </source>
</evidence>
<dbReference type="NCBIfam" id="TIGR00216">
    <property type="entry name" value="ispH_lytB"/>
    <property type="match status" value="1"/>
</dbReference>
<comment type="pathway">
    <text evidence="5">Isoprenoid biosynthesis; isopentenyl diphosphate biosynthesis via DXP pathway; isopentenyl diphosphate from 1-deoxy-D-xylulose 5-phosphate: step 6/6.</text>
</comment>
<keyword evidence="5 6" id="KW-0560">Oxidoreductase</keyword>
<dbReference type="GO" id="GO:0050992">
    <property type="term" value="P:dimethylallyl diphosphate biosynthetic process"/>
    <property type="evidence" value="ECO:0007669"/>
    <property type="project" value="UniProtKB-UniRule"/>
</dbReference>
<dbReference type="Gene3D" id="3.40.50.11270">
    <property type="match status" value="1"/>
</dbReference>
<dbReference type="CDD" id="cd13944">
    <property type="entry name" value="lytB_ispH"/>
    <property type="match status" value="1"/>
</dbReference>
<feature type="binding site" evidence="5">
    <location>
        <position position="73"/>
    </location>
    <ligand>
        <name>isopentenyl diphosphate</name>
        <dbReference type="ChEBI" id="CHEBI:128769"/>
    </ligand>
</feature>
<feature type="binding site" evidence="5">
    <location>
        <position position="41"/>
    </location>
    <ligand>
        <name>isopentenyl diphosphate</name>
        <dbReference type="ChEBI" id="CHEBI:128769"/>
    </ligand>
</feature>
<gene>
    <name evidence="5 6" type="primary">ispH</name>
    <name evidence="6" type="ORF">BARAN1_1142</name>
</gene>
<proteinExistence type="inferred from homology"/>
<feature type="binding site" evidence="5">
    <location>
        <position position="13"/>
    </location>
    <ligand>
        <name>[4Fe-4S] cluster</name>
        <dbReference type="ChEBI" id="CHEBI:49883"/>
    </ligand>
</feature>
<dbReference type="PANTHER" id="PTHR30426:SF0">
    <property type="entry name" value="4-HYDROXY-3-METHYLBUT-2-ENYL DIPHOSPHATE REDUCTASE"/>
    <property type="match status" value="1"/>
</dbReference>
<sequence>MIEIELARVYGFCPGVRRAVEMVEEHLRERGPLATLGAIVHNARVVDRLASRGAQGVRSLDEVATSAVAITAHGAGPNVVEEIHRRGLGLVDTTCPIVKRAQEEVHRLSEGGFTVLIYGEATHPEVQGLLAWAGGNGHATLVPSDSPLARAGRLAIVSQTTKEREAFWEFVQAVVGRERGALRELQVVDTTCPETGRRYQAAQDLARQVEAIFVVGSRNSANTRRLAEVVRATGVRTHFIESEDEIHPEWLTGLSRVGVTAGASTPDEAVQAVIARLRGPRGEP</sequence>
<feature type="binding site" evidence="5">
    <location>
        <position position="264"/>
    </location>
    <ligand>
        <name>(2E)-4-hydroxy-3-methylbut-2-enyl diphosphate</name>
        <dbReference type="ChEBI" id="CHEBI:128753"/>
    </ligand>
</feature>
<comment type="catalytic activity">
    <reaction evidence="5">
        <text>dimethylallyl diphosphate + 2 oxidized [2Fe-2S]-[ferredoxin] + H2O = (2E)-4-hydroxy-3-methylbut-2-enyl diphosphate + 2 reduced [2Fe-2S]-[ferredoxin] + 2 H(+)</text>
        <dbReference type="Rhea" id="RHEA:24825"/>
        <dbReference type="Rhea" id="RHEA-COMP:10000"/>
        <dbReference type="Rhea" id="RHEA-COMP:10001"/>
        <dbReference type="ChEBI" id="CHEBI:15377"/>
        <dbReference type="ChEBI" id="CHEBI:15378"/>
        <dbReference type="ChEBI" id="CHEBI:33737"/>
        <dbReference type="ChEBI" id="CHEBI:33738"/>
        <dbReference type="ChEBI" id="CHEBI:57623"/>
        <dbReference type="ChEBI" id="CHEBI:128753"/>
        <dbReference type="EC" id="1.17.7.4"/>
    </reaction>
</comment>
<keyword evidence="7" id="KW-1185">Reference proteome</keyword>
<feature type="binding site" evidence="5">
    <location>
        <position position="264"/>
    </location>
    <ligand>
        <name>isopentenyl diphosphate</name>
        <dbReference type="ChEBI" id="CHEBI:128769"/>
    </ligand>
</feature>
<feature type="active site" description="Proton donor" evidence="5">
    <location>
        <position position="125"/>
    </location>
</feature>
<dbReference type="Pfam" id="PF02401">
    <property type="entry name" value="LYTB"/>
    <property type="match status" value="1"/>
</dbReference>
<comment type="pathway">
    <text evidence="5">Isoprenoid biosynthesis; dimethylallyl diphosphate biosynthesis; dimethylallyl diphosphate from (2E)-4-hydroxy-3-methylbutenyl diphosphate: step 1/1.</text>
</comment>
<feature type="binding site" evidence="5">
    <location>
        <position position="222"/>
    </location>
    <ligand>
        <name>dimethylallyl diphosphate</name>
        <dbReference type="ChEBI" id="CHEBI:57623"/>
    </ligand>
</feature>
<dbReference type="GO" id="GO:0019288">
    <property type="term" value="P:isopentenyl diphosphate biosynthetic process, methylerythritol 4-phosphate pathway"/>
    <property type="evidence" value="ECO:0007669"/>
    <property type="project" value="UniProtKB-UniRule"/>
</dbReference>
<feature type="binding site" evidence="5">
    <location>
        <position position="222"/>
    </location>
    <ligand>
        <name>isopentenyl diphosphate</name>
        <dbReference type="ChEBI" id="CHEBI:128769"/>
    </ligand>
</feature>
<dbReference type="GO" id="GO:0051539">
    <property type="term" value="F:4 iron, 4 sulfur cluster binding"/>
    <property type="evidence" value="ECO:0007669"/>
    <property type="project" value="UniProtKB-UniRule"/>
</dbReference>
<accession>A0A2X3MMI1</accession>
<dbReference type="KEGG" id="bana:BARAN1_1142"/>
<dbReference type="Proteomes" id="UP000249818">
    <property type="component" value="Chromosome BARAN1"/>
</dbReference>
<dbReference type="PANTHER" id="PTHR30426">
    <property type="entry name" value="4-HYDROXY-3-METHYLBUT-2-ENYL DIPHOSPHATE REDUCTASE"/>
    <property type="match status" value="1"/>
</dbReference>
<reference evidence="7" key="1">
    <citation type="submission" date="2018-05" db="EMBL/GenBank/DDBJ databases">
        <authorList>
            <person name="Hao L."/>
        </authorList>
    </citation>
    <scope>NUCLEOTIDE SEQUENCE [LARGE SCALE GENOMIC DNA]</scope>
</reference>
<protein>
    <recommendedName>
        <fullName evidence="5">4-hydroxy-3-methylbut-2-enyl diphosphate reductase</fullName>
        <shortName evidence="5">HMBPP reductase</shortName>
        <ecNumber evidence="5">1.17.7.4</ecNumber>
    </recommendedName>
</protein>
<dbReference type="GO" id="GO:0051745">
    <property type="term" value="F:4-hydroxy-3-methylbut-2-enyl diphosphate reductase activity"/>
    <property type="evidence" value="ECO:0007669"/>
    <property type="project" value="UniProtKB-UniRule"/>
</dbReference>
<dbReference type="GO" id="GO:0016114">
    <property type="term" value="P:terpenoid biosynthetic process"/>
    <property type="evidence" value="ECO:0007669"/>
    <property type="project" value="UniProtKB-UniRule"/>
</dbReference>
<keyword evidence="3 5" id="KW-0408">Iron</keyword>
<dbReference type="AlphaFoldDB" id="A0A2X3MMI1"/>
<evidence type="ECO:0000313" key="7">
    <source>
        <dbReference type="Proteomes" id="UP000249818"/>
    </source>
</evidence>
<feature type="binding site" evidence="5">
    <location>
        <position position="73"/>
    </location>
    <ligand>
        <name>(2E)-4-hydroxy-3-methylbut-2-enyl diphosphate</name>
        <dbReference type="ChEBI" id="CHEBI:128753"/>
    </ligand>
</feature>
<evidence type="ECO:0000256" key="5">
    <source>
        <dbReference type="HAMAP-Rule" id="MF_00191"/>
    </source>
</evidence>
<evidence type="ECO:0000256" key="3">
    <source>
        <dbReference type="ARBA" id="ARBA00023004"/>
    </source>
</evidence>
<dbReference type="HAMAP" id="MF_00191">
    <property type="entry name" value="IspH"/>
    <property type="match status" value="1"/>
</dbReference>
<feature type="binding site" evidence="5">
    <location>
        <position position="123"/>
    </location>
    <ligand>
        <name>dimethylallyl diphosphate</name>
        <dbReference type="ChEBI" id="CHEBI:57623"/>
    </ligand>
</feature>
<evidence type="ECO:0000256" key="4">
    <source>
        <dbReference type="ARBA" id="ARBA00023014"/>
    </source>
</evidence>
<evidence type="ECO:0000256" key="1">
    <source>
        <dbReference type="ARBA" id="ARBA00022485"/>
    </source>
</evidence>
<feature type="binding site" evidence="5">
    <location>
        <position position="123"/>
    </location>
    <ligand>
        <name>isopentenyl diphosphate</name>
        <dbReference type="ChEBI" id="CHEBI:128769"/>
    </ligand>
</feature>
<dbReference type="InterPro" id="IPR003451">
    <property type="entry name" value="LytB/IspH"/>
</dbReference>
<keyword evidence="5" id="KW-0414">Isoprene biosynthesis</keyword>
<dbReference type="GO" id="GO:0046872">
    <property type="term" value="F:metal ion binding"/>
    <property type="evidence" value="ECO:0007669"/>
    <property type="project" value="UniProtKB-KW"/>
</dbReference>
<comment type="cofactor">
    <cofactor evidence="5">
        <name>[4Fe-4S] cluster</name>
        <dbReference type="ChEBI" id="CHEBI:49883"/>
    </cofactor>
    <text evidence="5">Binds 1 [4Fe-4S] cluster per subunit.</text>
</comment>
<feature type="binding site" evidence="5">
    <location>
        <position position="222"/>
    </location>
    <ligand>
        <name>(2E)-4-hydroxy-3-methylbut-2-enyl diphosphate</name>
        <dbReference type="ChEBI" id="CHEBI:128753"/>
    </ligand>
</feature>
<dbReference type="Gene3D" id="3.40.1010.20">
    <property type="entry name" value="4-hydroxy-3-methylbut-2-enyl diphosphate reductase, catalytic domain"/>
    <property type="match status" value="2"/>
</dbReference>
<feature type="binding site" evidence="5">
    <location>
        <position position="123"/>
    </location>
    <ligand>
        <name>(2E)-4-hydroxy-3-methylbut-2-enyl diphosphate</name>
        <dbReference type="ChEBI" id="CHEBI:128753"/>
    </ligand>
</feature>
<feature type="binding site" evidence="5">
    <location>
        <position position="160"/>
    </location>
    <ligand>
        <name>(2E)-4-hydroxy-3-methylbut-2-enyl diphosphate</name>
        <dbReference type="ChEBI" id="CHEBI:128753"/>
    </ligand>
</feature>
<feature type="binding site" evidence="5">
    <location>
        <position position="264"/>
    </location>
    <ligand>
        <name>dimethylallyl diphosphate</name>
        <dbReference type="ChEBI" id="CHEBI:57623"/>
    </ligand>
</feature>
<dbReference type="RefSeq" id="WP_122031567.1">
    <property type="nucleotide sequence ID" value="NZ_LS483254.1"/>
</dbReference>
<dbReference type="EC" id="1.17.7.4" evidence="5"/>
<keyword evidence="2 5" id="KW-0479">Metal-binding</keyword>